<evidence type="ECO:0000256" key="5">
    <source>
        <dbReference type="ARBA" id="ARBA00022723"/>
    </source>
</evidence>
<gene>
    <name evidence="16" type="ORF">Poli38472_006566</name>
</gene>
<keyword evidence="6" id="KW-0809">Transit peptide</keyword>
<dbReference type="OrthoDB" id="2859658at2759"/>
<keyword evidence="9" id="KW-0496">Mitochondrion</keyword>
<evidence type="ECO:0000313" key="16">
    <source>
        <dbReference type="EMBL" id="TMW56556.1"/>
    </source>
</evidence>
<dbReference type="Gene3D" id="1.10.520.10">
    <property type="match status" value="1"/>
</dbReference>
<feature type="domain" description="Plant heme peroxidase family profile" evidence="15">
    <location>
        <begin position="131"/>
        <end position="329"/>
    </location>
</feature>
<evidence type="ECO:0000256" key="3">
    <source>
        <dbReference type="ARBA" id="ARBA00022559"/>
    </source>
</evidence>
<dbReference type="GO" id="GO:0005758">
    <property type="term" value="C:mitochondrial intermembrane space"/>
    <property type="evidence" value="ECO:0007669"/>
    <property type="project" value="UniProtKB-SubCell"/>
</dbReference>
<protein>
    <recommendedName>
        <fullName evidence="11">Cytochrome c peroxidase, mitochondrial</fullName>
        <ecNumber evidence="10">1.11.1.5</ecNumber>
    </recommendedName>
</protein>
<feature type="compositionally biased region" description="Basic and acidic residues" evidence="14">
    <location>
        <begin position="179"/>
        <end position="196"/>
    </location>
</feature>
<evidence type="ECO:0000256" key="6">
    <source>
        <dbReference type="ARBA" id="ARBA00022946"/>
    </source>
</evidence>
<organism evidence="16 17">
    <name type="scientific">Pythium oligandrum</name>
    <name type="common">Mycoparasitic fungus</name>
    <dbReference type="NCBI Taxonomy" id="41045"/>
    <lineage>
        <taxon>Eukaryota</taxon>
        <taxon>Sar</taxon>
        <taxon>Stramenopiles</taxon>
        <taxon>Oomycota</taxon>
        <taxon>Peronosporomycetes</taxon>
        <taxon>Pythiales</taxon>
        <taxon>Pythiaceae</taxon>
        <taxon>Pythium</taxon>
    </lineage>
</organism>
<dbReference type="PROSITE" id="PS00436">
    <property type="entry name" value="PEROXIDASE_2"/>
    <property type="match status" value="1"/>
</dbReference>
<dbReference type="PRINTS" id="PR00458">
    <property type="entry name" value="PEROXIDASE"/>
</dbReference>
<feature type="region of interest" description="Disordered" evidence="14">
    <location>
        <begin position="173"/>
        <end position="196"/>
    </location>
</feature>
<dbReference type="PROSITE" id="PS50873">
    <property type="entry name" value="PEROXIDASE_4"/>
    <property type="match status" value="1"/>
</dbReference>
<dbReference type="GO" id="GO:0046872">
    <property type="term" value="F:metal ion binding"/>
    <property type="evidence" value="ECO:0007669"/>
    <property type="project" value="UniProtKB-KW"/>
</dbReference>
<sequence length="333" mass="36856">MFRRAALRAMKQASAASATRTFASAGAKQTKTKSGAVALAVAGVATVGAFAIADVAQAREKHVDIDQIKKEIVEIFDGNNYMGPTLVRLAWHSAGTYSKKDGSGGSTGGTIRFDPEINHGGNAGLHLAVKALEKVKKNHPEISYADLYVLAGVAMIEEMGGPSVPFRLGRPDATSGKECTPDDRLPNADMGAKDKNSNHMRDVFHRMGFNDREIVALLGAHAIGRCYPDRSGYSGPWTNAEWTFSNEFFRLLLETKWTPKKWNGPKQFEDPSGNLMMLPMDLVLVEDPIFRKYVELYAKDEELFFKDFSDAFLKLTENGVKFPEEKRKGWWPF</sequence>
<dbReference type="GO" id="GO:0042744">
    <property type="term" value="P:hydrogen peroxide catabolic process"/>
    <property type="evidence" value="ECO:0007669"/>
    <property type="project" value="TreeGrafter"/>
</dbReference>
<evidence type="ECO:0000259" key="15">
    <source>
        <dbReference type="PROSITE" id="PS50873"/>
    </source>
</evidence>
<dbReference type="EMBL" id="SPLM01000145">
    <property type="protein sequence ID" value="TMW56556.1"/>
    <property type="molecule type" value="Genomic_DNA"/>
</dbReference>
<evidence type="ECO:0000256" key="2">
    <source>
        <dbReference type="ARBA" id="ARBA00004569"/>
    </source>
</evidence>
<dbReference type="InterPro" id="IPR044831">
    <property type="entry name" value="Ccp1-like"/>
</dbReference>
<keyword evidence="7" id="KW-0560">Oxidoreductase</keyword>
<dbReference type="SUPFAM" id="SSF48113">
    <property type="entry name" value="Heme-dependent peroxidases"/>
    <property type="match status" value="1"/>
</dbReference>
<dbReference type="PRINTS" id="PR00459">
    <property type="entry name" value="ASPEROXIDASE"/>
</dbReference>
<comment type="caution">
    <text evidence="16">The sequence shown here is derived from an EMBL/GenBank/DDBJ whole genome shotgun (WGS) entry which is preliminary data.</text>
</comment>
<dbReference type="Proteomes" id="UP000794436">
    <property type="component" value="Unassembled WGS sequence"/>
</dbReference>
<dbReference type="InterPro" id="IPR019794">
    <property type="entry name" value="Peroxidases_AS"/>
</dbReference>
<reference evidence="16" key="1">
    <citation type="submission" date="2019-03" db="EMBL/GenBank/DDBJ databases">
        <title>Long read genome sequence of the mycoparasitic Pythium oligandrum ATCC 38472 isolated from sugarbeet rhizosphere.</title>
        <authorList>
            <person name="Gaulin E."/>
        </authorList>
    </citation>
    <scope>NUCLEOTIDE SEQUENCE</scope>
    <source>
        <strain evidence="16">ATCC 38472_TT</strain>
    </source>
</reference>
<comment type="subcellular location">
    <subcellularLocation>
        <location evidence="2">Mitochondrion intermembrane space</location>
    </subcellularLocation>
    <subcellularLocation>
        <location evidence="1">Mitochondrion matrix</location>
    </subcellularLocation>
</comment>
<keyword evidence="17" id="KW-1185">Reference proteome</keyword>
<keyword evidence="4" id="KW-0349">Heme</keyword>
<dbReference type="PANTHER" id="PTHR31356">
    <property type="entry name" value="THYLAKOID LUMENAL 29 KDA PROTEIN, CHLOROPLASTIC-RELATED"/>
    <property type="match status" value="1"/>
</dbReference>
<dbReference type="GO" id="GO:0004130">
    <property type="term" value="F:cytochrome-c peroxidase activity"/>
    <property type="evidence" value="ECO:0007669"/>
    <property type="project" value="UniProtKB-EC"/>
</dbReference>
<dbReference type="EC" id="1.11.1.5" evidence="10"/>
<dbReference type="GO" id="GO:0034599">
    <property type="term" value="P:cellular response to oxidative stress"/>
    <property type="evidence" value="ECO:0007669"/>
    <property type="project" value="InterPro"/>
</dbReference>
<keyword evidence="5" id="KW-0479">Metal-binding</keyword>
<evidence type="ECO:0000256" key="1">
    <source>
        <dbReference type="ARBA" id="ARBA00004305"/>
    </source>
</evidence>
<evidence type="ECO:0000256" key="12">
    <source>
        <dbReference type="ARBA" id="ARBA00049265"/>
    </source>
</evidence>
<evidence type="ECO:0000256" key="11">
    <source>
        <dbReference type="ARBA" id="ARBA00040313"/>
    </source>
</evidence>
<keyword evidence="8" id="KW-0408">Iron</keyword>
<evidence type="ECO:0000256" key="7">
    <source>
        <dbReference type="ARBA" id="ARBA00023002"/>
    </source>
</evidence>
<dbReference type="InterPro" id="IPR010255">
    <property type="entry name" value="Haem_peroxidase_sf"/>
</dbReference>
<comment type="catalytic activity">
    <reaction evidence="12">
        <text>2 Fe(II)-[cytochrome c] + H2O2 + 2 H(+) = 2 Fe(III)-[cytochrome c] + 2 H2O</text>
        <dbReference type="Rhea" id="RHEA:16581"/>
        <dbReference type="Rhea" id="RHEA-COMP:10350"/>
        <dbReference type="Rhea" id="RHEA-COMP:14399"/>
        <dbReference type="ChEBI" id="CHEBI:15377"/>
        <dbReference type="ChEBI" id="CHEBI:15378"/>
        <dbReference type="ChEBI" id="CHEBI:16240"/>
        <dbReference type="ChEBI" id="CHEBI:29033"/>
        <dbReference type="ChEBI" id="CHEBI:29034"/>
        <dbReference type="EC" id="1.11.1.5"/>
    </reaction>
</comment>
<evidence type="ECO:0000256" key="8">
    <source>
        <dbReference type="ARBA" id="ARBA00023004"/>
    </source>
</evidence>
<dbReference type="Gene3D" id="1.10.420.10">
    <property type="entry name" value="Peroxidase, domain 2"/>
    <property type="match status" value="1"/>
</dbReference>
<dbReference type="FunFam" id="1.10.420.10:FF:000009">
    <property type="entry name" value="Ascorbate peroxidase"/>
    <property type="match status" value="1"/>
</dbReference>
<dbReference type="PROSITE" id="PS00435">
    <property type="entry name" value="PEROXIDASE_1"/>
    <property type="match status" value="1"/>
</dbReference>
<keyword evidence="3" id="KW-0575">Peroxidase</keyword>
<dbReference type="Pfam" id="PF00141">
    <property type="entry name" value="peroxidase"/>
    <property type="match status" value="1"/>
</dbReference>
<dbReference type="InterPro" id="IPR002207">
    <property type="entry name" value="Peroxidase_I"/>
</dbReference>
<dbReference type="GO" id="GO:0020037">
    <property type="term" value="F:heme binding"/>
    <property type="evidence" value="ECO:0007669"/>
    <property type="project" value="InterPro"/>
</dbReference>
<dbReference type="PANTHER" id="PTHR31356:SF58">
    <property type="entry name" value="CYTOCHROME C PEROXIDASE, MITOCHONDRIAL"/>
    <property type="match status" value="1"/>
</dbReference>
<evidence type="ECO:0000256" key="9">
    <source>
        <dbReference type="ARBA" id="ARBA00023128"/>
    </source>
</evidence>
<dbReference type="AlphaFoldDB" id="A0A8K1C4T9"/>
<evidence type="ECO:0000256" key="14">
    <source>
        <dbReference type="SAM" id="MobiDB-lite"/>
    </source>
</evidence>
<comment type="similarity">
    <text evidence="13">Belongs to the peroxidase family.</text>
</comment>
<evidence type="ECO:0000256" key="4">
    <source>
        <dbReference type="ARBA" id="ARBA00022617"/>
    </source>
</evidence>
<dbReference type="GO" id="GO:0005759">
    <property type="term" value="C:mitochondrial matrix"/>
    <property type="evidence" value="ECO:0007669"/>
    <property type="project" value="UniProtKB-SubCell"/>
</dbReference>
<dbReference type="CDD" id="cd00691">
    <property type="entry name" value="ascorbate_peroxidase"/>
    <property type="match status" value="1"/>
</dbReference>
<evidence type="ECO:0000313" key="17">
    <source>
        <dbReference type="Proteomes" id="UP000794436"/>
    </source>
</evidence>
<dbReference type="InterPro" id="IPR019793">
    <property type="entry name" value="Peroxidases_heam-ligand_BS"/>
</dbReference>
<dbReference type="InterPro" id="IPR002016">
    <property type="entry name" value="Haem_peroxidase"/>
</dbReference>
<proteinExistence type="inferred from homology"/>
<accession>A0A8K1C4T9</accession>
<name>A0A8K1C4T9_PYTOL</name>
<evidence type="ECO:0000256" key="13">
    <source>
        <dbReference type="RuleBase" id="RU004241"/>
    </source>
</evidence>
<dbReference type="GO" id="GO:0000302">
    <property type="term" value="P:response to reactive oxygen species"/>
    <property type="evidence" value="ECO:0007669"/>
    <property type="project" value="TreeGrafter"/>
</dbReference>
<evidence type="ECO:0000256" key="10">
    <source>
        <dbReference type="ARBA" id="ARBA00039063"/>
    </source>
</evidence>